<dbReference type="GO" id="GO:0019843">
    <property type="term" value="F:rRNA binding"/>
    <property type="evidence" value="ECO:0007669"/>
    <property type="project" value="TreeGrafter"/>
</dbReference>
<feature type="compositionally biased region" description="Polar residues" evidence="3">
    <location>
        <begin position="91"/>
        <end position="108"/>
    </location>
</feature>
<dbReference type="Pfam" id="PF00076">
    <property type="entry name" value="RRM_1"/>
    <property type="match status" value="1"/>
</dbReference>
<dbReference type="InterPro" id="IPR000504">
    <property type="entry name" value="RRM_dom"/>
</dbReference>
<evidence type="ECO:0000313" key="6">
    <source>
        <dbReference type="Proteomes" id="UP000019478"/>
    </source>
</evidence>
<feature type="region of interest" description="Disordered" evidence="3">
    <location>
        <begin position="1"/>
        <end position="125"/>
    </location>
</feature>
<keyword evidence="6" id="KW-1185">Reference proteome</keyword>
<evidence type="ECO:0000259" key="4">
    <source>
        <dbReference type="PROSITE" id="PS50102"/>
    </source>
</evidence>
<dbReference type="PANTHER" id="PTHR23236:SF51">
    <property type="entry name" value="NUCLEOLAR PROTEIN 6"/>
    <property type="match status" value="1"/>
</dbReference>
<dbReference type="InterPro" id="IPR035979">
    <property type="entry name" value="RBD_domain_sf"/>
</dbReference>
<evidence type="ECO:0000313" key="5">
    <source>
        <dbReference type="EMBL" id="EXJ81241.1"/>
    </source>
</evidence>
<name>W9XW67_9EURO</name>
<feature type="compositionally biased region" description="Basic and acidic residues" evidence="3">
    <location>
        <begin position="60"/>
        <end position="69"/>
    </location>
</feature>
<feature type="compositionally biased region" description="Polar residues" evidence="3">
    <location>
        <begin position="21"/>
        <end position="32"/>
    </location>
</feature>
<dbReference type="OrthoDB" id="167718at2759"/>
<dbReference type="STRING" id="1182542.W9XW67"/>
<dbReference type="SUPFAM" id="SSF54928">
    <property type="entry name" value="RNA-binding domain, RBD"/>
    <property type="match status" value="1"/>
</dbReference>
<dbReference type="RefSeq" id="XP_007735829.1">
    <property type="nucleotide sequence ID" value="XM_007737639.1"/>
</dbReference>
<sequence length="303" mass="32961">MSIKRKRDQDESEAHLVQAEAATTTQHNGATQDSEDKSGKTKGRSRQERSERRSKKLKKSKENRSHATAEVDTVPVDNKAAPPLEVEATAPDQNQSALDSELSQNLSTKTKKPQKAASDEKKSAQAPTRFIVFVGNLPFNATASQVRDHFSKLAPSSVRLSTDKATGKSKGFAFLEFDAYDKMKTCLKLYHHSLFDPEGKANVGKSGEKAAGGKTKGRKINVELTAGGGGKKSQERMSKIKGKNDKLNEERKRRSTKDKSEQKKAAAQGKKPPVTGANAAEATEAVQDDRGAIHPSRLSRVGH</sequence>
<dbReference type="PROSITE" id="PS50102">
    <property type="entry name" value="RRM"/>
    <property type="match status" value="1"/>
</dbReference>
<dbReference type="GO" id="GO:0005730">
    <property type="term" value="C:nucleolus"/>
    <property type="evidence" value="ECO:0007669"/>
    <property type="project" value="TreeGrafter"/>
</dbReference>
<dbReference type="HOGENOM" id="CLU_037639_0_0_1"/>
<dbReference type="PANTHER" id="PTHR23236">
    <property type="entry name" value="EUKARYOTIC TRANSLATION INITIATION FACTOR 4B/4H"/>
    <property type="match status" value="1"/>
</dbReference>
<dbReference type="SMART" id="SM00360">
    <property type="entry name" value="RRM"/>
    <property type="match status" value="1"/>
</dbReference>
<dbReference type="Proteomes" id="UP000019478">
    <property type="component" value="Unassembled WGS sequence"/>
</dbReference>
<dbReference type="AlphaFoldDB" id="W9XW67"/>
<feature type="compositionally biased region" description="Basic and acidic residues" evidence="3">
    <location>
        <begin position="34"/>
        <end position="51"/>
    </location>
</feature>
<protein>
    <recommendedName>
        <fullName evidence="4">RRM domain-containing protein</fullName>
    </recommendedName>
</protein>
<evidence type="ECO:0000256" key="2">
    <source>
        <dbReference type="PROSITE-ProRule" id="PRU00176"/>
    </source>
</evidence>
<reference evidence="5 6" key="1">
    <citation type="submission" date="2013-03" db="EMBL/GenBank/DDBJ databases">
        <title>The Genome Sequence of Capronia epimyces CBS 606.96.</title>
        <authorList>
            <consortium name="The Broad Institute Genomics Platform"/>
            <person name="Cuomo C."/>
            <person name="de Hoog S."/>
            <person name="Gorbushina A."/>
            <person name="Walker B."/>
            <person name="Young S.K."/>
            <person name="Zeng Q."/>
            <person name="Gargeya S."/>
            <person name="Fitzgerald M."/>
            <person name="Haas B."/>
            <person name="Abouelleil A."/>
            <person name="Allen A.W."/>
            <person name="Alvarado L."/>
            <person name="Arachchi H.M."/>
            <person name="Berlin A.M."/>
            <person name="Chapman S.B."/>
            <person name="Gainer-Dewar J."/>
            <person name="Goldberg J."/>
            <person name="Griggs A."/>
            <person name="Gujja S."/>
            <person name="Hansen M."/>
            <person name="Howarth C."/>
            <person name="Imamovic A."/>
            <person name="Ireland A."/>
            <person name="Larimer J."/>
            <person name="McCowan C."/>
            <person name="Murphy C."/>
            <person name="Pearson M."/>
            <person name="Poon T.W."/>
            <person name="Priest M."/>
            <person name="Roberts A."/>
            <person name="Saif S."/>
            <person name="Shea T."/>
            <person name="Sisk P."/>
            <person name="Sykes S."/>
            <person name="Wortman J."/>
            <person name="Nusbaum C."/>
            <person name="Birren B."/>
        </authorList>
    </citation>
    <scope>NUCLEOTIDE SEQUENCE [LARGE SCALE GENOMIC DNA]</scope>
    <source>
        <strain evidence="5 6">CBS 606.96</strain>
    </source>
</reference>
<dbReference type="InterPro" id="IPR012677">
    <property type="entry name" value="Nucleotide-bd_a/b_plait_sf"/>
</dbReference>
<feature type="compositionally biased region" description="Basic and acidic residues" evidence="3">
    <location>
        <begin position="232"/>
        <end position="264"/>
    </location>
</feature>
<feature type="domain" description="RRM" evidence="4">
    <location>
        <begin position="130"/>
        <end position="227"/>
    </location>
</feature>
<gene>
    <name evidence="5" type="ORF">A1O3_07531</name>
</gene>
<organism evidence="5 6">
    <name type="scientific">Capronia epimyces CBS 606.96</name>
    <dbReference type="NCBI Taxonomy" id="1182542"/>
    <lineage>
        <taxon>Eukaryota</taxon>
        <taxon>Fungi</taxon>
        <taxon>Dikarya</taxon>
        <taxon>Ascomycota</taxon>
        <taxon>Pezizomycotina</taxon>
        <taxon>Eurotiomycetes</taxon>
        <taxon>Chaetothyriomycetidae</taxon>
        <taxon>Chaetothyriales</taxon>
        <taxon>Herpotrichiellaceae</taxon>
        <taxon>Capronia</taxon>
    </lineage>
</organism>
<proteinExistence type="predicted"/>
<dbReference type="eggNOG" id="KOG0118">
    <property type="taxonomic scope" value="Eukaryota"/>
</dbReference>
<comment type="caution">
    <text evidence="5">The sequence shown here is derived from an EMBL/GenBank/DDBJ whole genome shotgun (WGS) entry which is preliminary data.</text>
</comment>
<dbReference type="GO" id="GO:0042274">
    <property type="term" value="P:ribosomal small subunit biogenesis"/>
    <property type="evidence" value="ECO:0007669"/>
    <property type="project" value="TreeGrafter"/>
</dbReference>
<dbReference type="FunFam" id="3.30.70.330:FF:000376">
    <property type="entry name" value="Putative RNA binding protein"/>
    <property type="match status" value="1"/>
</dbReference>
<feature type="region of interest" description="Disordered" evidence="3">
    <location>
        <begin position="199"/>
        <end position="303"/>
    </location>
</feature>
<dbReference type="InterPro" id="IPR034228">
    <property type="entry name" value="Nop6_RRM"/>
</dbReference>
<dbReference type="GeneID" id="19171629"/>
<evidence type="ECO:0000256" key="1">
    <source>
        <dbReference type="ARBA" id="ARBA00022884"/>
    </source>
</evidence>
<keyword evidence="1 2" id="KW-0694">RNA-binding</keyword>
<evidence type="ECO:0000256" key="3">
    <source>
        <dbReference type="SAM" id="MobiDB-lite"/>
    </source>
</evidence>
<dbReference type="CDD" id="cd12400">
    <property type="entry name" value="RRM_Nop6"/>
    <property type="match status" value="1"/>
</dbReference>
<accession>W9XW67</accession>
<dbReference type="Gene3D" id="3.30.70.330">
    <property type="match status" value="1"/>
</dbReference>
<dbReference type="EMBL" id="AMGY01000006">
    <property type="protein sequence ID" value="EXJ81241.1"/>
    <property type="molecule type" value="Genomic_DNA"/>
</dbReference>